<evidence type="ECO:0000256" key="9">
    <source>
        <dbReference type="SAM" id="SignalP"/>
    </source>
</evidence>
<evidence type="ECO:0000313" key="11">
    <source>
        <dbReference type="EMBL" id="EKG22431.1"/>
    </source>
</evidence>
<sequence>MKQAAALALAAVLPFAYAQGAAYAQCGGIGFSGATTCVSGYTCSKINDCESWCYQRLFQNSIAHTDVRLQPMCARHWCHGRSYYYCCYYPQDQHHPGGHWKHHHQACQQRKPALWLQLLRELLLLVRGHQHRSPVTQCGRQHRPRCEGHEGRRSAQLLLAIPLIDDFAKDVQAKNKAGAKLSLPLVVYDLPDRDCAALASNGELSIANGGVNIYKTQYIDEIVKKINAYPDVFFTLVIGKRCKKKNTPRCQS</sequence>
<dbReference type="InterPro" id="IPR016288">
    <property type="entry name" value="Beta_cellobiohydrolase"/>
</dbReference>
<feature type="chain" id="PRO_5003863761" evidence="9">
    <location>
        <begin position="19"/>
        <end position="252"/>
    </location>
</feature>
<dbReference type="SMR" id="K2RIP1"/>
<keyword evidence="4" id="KW-1015">Disulfide bond</keyword>
<dbReference type="SUPFAM" id="SSF57180">
    <property type="entry name" value="Cellulose-binding domain"/>
    <property type="match status" value="1"/>
</dbReference>
<feature type="domain" description="CBM1" evidence="10">
    <location>
        <begin position="18"/>
        <end position="54"/>
    </location>
</feature>
<evidence type="ECO:0000256" key="2">
    <source>
        <dbReference type="ARBA" id="ARBA00022801"/>
    </source>
</evidence>
<dbReference type="GO" id="GO:0005576">
    <property type="term" value="C:extracellular region"/>
    <property type="evidence" value="ECO:0007669"/>
    <property type="project" value="InterPro"/>
</dbReference>
<evidence type="ECO:0000256" key="6">
    <source>
        <dbReference type="ARBA" id="ARBA00023295"/>
    </source>
</evidence>
<keyword evidence="6" id="KW-0326">Glycosidase</keyword>
<feature type="active site" evidence="8">
    <location>
        <position position="194"/>
    </location>
</feature>
<dbReference type="InParanoid" id="K2RIP1"/>
<comment type="caution">
    <text evidence="11">The sequence shown here is derived from an EMBL/GenBank/DDBJ whole genome shotgun (WGS) entry which is preliminary data.</text>
</comment>
<keyword evidence="7" id="KW-0624">Polysaccharide degradation</keyword>
<dbReference type="SUPFAM" id="SSF51989">
    <property type="entry name" value="Glycosyl hydrolases family 6, cellulases"/>
    <property type="match status" value="1"/>
</dbReference>
<evidence type="ECO:0000256" key="8">
    <source>
        <dbReference type="PROSITE-ProRule" id="PRU10056"/>
    </source>
</evidence>
<gene>
    <name evidence="11" type="ORF">MPH_00165</name>
</gene>
<dbReference type="InterPro" id="IPR035971">
    <property type="entry name" value="CBD_sf"/>
</dbReference>
<evidence type="ECO:0000256" key="5">
    <source>
        <dbReference type="ARBA" id="ARBA00023277"/>
    </source>
</evidence>
<evidence type="ECO:0000313" key="12">
    <source>
        <dbReference type="Proteomes" id="UP000007129"/>
    </source>
</evidence>
<dbReference type="Pfam" id="PF00734">
    <property type="entry name" value="CBM_1"/>
    <property type="match status" value="1"/>
</dbReference>
<accession>K2RIP1</accession>
<dbReference type="VEuPathDB" id="FungiDB:MPH_00165"/>
<dbReference type="GO" id="GO:0030248">
    <property type="term" value="F:cellulose binding"/>
    <property type="evidence" value="ECO:0007669"/>
    <property type="project" value="InterPro"/>
</dbReference>
<dbReference type="GO" id="GO:0004553">
    <property type="term" value="F:hydrolase activity, hydrolyzing O-glycosyl compounds"/>
    <property type="evidence" value="ECO:0007669"/>
    <property type="project" value="InterPro"/>
</dbReference>
<dbReference type="EMBL" id="AHHD01000008">
    <property type="protein sequence ID" value="EKG22431.1"/>
    <property type="molecule type" value="Genomic_DNA"/>
</dbReference>
<keyword evidence="1 9" id="KW-0732">Signal</keyword>
<dbReference type="HOGENOM" id="CLU_1102969_0_0_1"/>
<evidence type="ECO:0000256" key="7">
    <source>
        <dbReference type="ARBA" id="ARBA00023326"/>
    </source>
</evidence>
<dbReference type="PROSITE" id="PS51164">
    <property type="entry name" value="CBM1_2"/>
    <property type="match status" value="1"/>
</dbReference>
<evidence type="ECO:0000256" key="3">
    <source>
        <dbReference type="ARBA" id="ARBA00023001"/>
    </source>
</evidence>
<dbReference type="Gene3D" id="3.20.20.40">
    <property type="entry name" value="1, 4-beta cellobiohydrolase"/>
    <property type="match status" value="1"/>
</dbReference>
<evidence type="ECO:0000256" key="1">
    <source>
        <dbReference type="ARBA" id="ARBA00022729"/>
    </source>
</evidence>
<dbReference type="Proteomes" id="UP000007129">
    <property type="component" value="Unassembled WGS sequence"/>
</dbReference>
<dbReference type="InterPro" id="IPR001524">
    <property type="entry name" value="Glyco_hydro_6_CS"/>
</dbReference>
<keyword evidence="2" id="KW-0378">Hydrolase</keyword>
<proteinExistence type="predicted"/>
<dbReference type="InterPro" id="IPR000254">
    <property type="entry name" value="CBD"/>
</dbReference>
<dbReference type="SMART" id="SM00236">
    <property type="entry name" value="fCBD"/>
    <property type="match status" value="1"/>
</dbReference>
<reference evidence="11 12" key="1">
    <citation type="journal article" date="2012" name="BMC Genomics">
        <title>Tools to kill: Genome of one of the most destructive plant pathogenic fungi Macrophomina phaseolina.</title>
        <authorList>
            <person name="Islam M.S."/>
            <person name="Haque M.S."/>
            <person name="Islam M.M."/>
            <person name="Emdad E.M."/>
            <person name="Halim A."/>
            <person name="Hossen Q.M.M."/>
            <person name="Hossain M.Z."/>
            <person name="Ahmed B."/>
            <person name="Rahim S."/>
            <person name="Rahman M.S."/>
            <person name="Alam M.M."/>
            <person name="Hou S."/>
            <person name="Wan X."/>
            <person name="Saito J.A."/>
            <person name="Alam M."/>
        </authorList>
    </citation>
    <scope>NUCLEOTIDE SEQUENCE [LARGE SCALE GENOMIC DNA]</scope>
    <source>
        <strain evidence="11 12">MS6</strain>
    </source>
</reference>
<dbReference type="STRING" id="1126212.K2RIP1"/>
<protein>
    <submittedName>
        <fullName evidence="11">Cellulose-binding domain fungal</fullName>
    </submittedName>
</protein>
<evidence type="ECO:0000256" key="4">
    <source>
        <dbReference type="ARBA" id="ARBA00023157"/>
    </source>
</evidence>
<dbReference type="GO" id="GO:0030245">
    <property type="term" value="P:cellulose catabolic process"/>
    <property type="evidence" value="ECO:0007669"/>
    <property type="project" value="UniProtKB-KW"/>
</dbReference>
<dbReference type="AlphaFoldDB" id="K2RIP1"/>
<dbReference type="PANTHER" id="PTHR34876:SF4">
    <property type="entry name" value="1,4-BETA-D-GLUCAN CELLOBIOHYDROLASE C-RELATED"/>
    <property type="match status" value="1"/>
</dbReference>
<evidence type="ECO:0000259" key="10">
    <source>
        <dbReference type="PROSITE" id="PS51164"/>
    </source>
</evidence>
<dbReference type="InterPro" id="IPR036434">
    <property type="entry name" value="Beta_cellobiohydrolase_sf"/>
</dbReference>
<keyword evidence="5" id="KW-0119">Carbohydrate metabolism</keyword>
<dbReference type="Pfam" id="PF01341">
    <property type="entry name" value="Glyco_hydro_6"/>
    <property type="match status" value="1"/>
</dbReference>
<dbReference type="PROSITE" id="PS00655">
    <property type="entry name" value="GLYCOSYL_HYDROL_F6_1"/>
    <property type="match status" value="1"/>
</dbReference>
<name>K2RIP1_MACPH</name>
<keyword evidence="3" id="KW-0136">Cellulose degradation</keyword>
<dbReference type="PANTHER" id="PTHR34876">
    <property type="match status" value="1"/>
</dbReference>
<feature type="signal peptide" evidence="9">
    <location>
        <begin position="1"/>
        <end position="18"/>
    </location>
</feature>
<organism evidence="11 12">
    <name type="scientific">Macrophomina phaseolina (strain MS6)</name>
    <name type="common">Charcoal rot fungus</name>
    <dbReference type="NCBI Taxonomy" id="1126212"/>
    <lineage>
        <taxon>Eukaryota</taxon>
        <taxon>Fungi</taxon>
        <taxon>Dikarya</taxon>
        <taxon>Ascomycota</taxon>
        <taxon>Pezizomycotina</taxon>
        <taxon>Dothideomycetes</taxon>
        <taxon>Dothideomycetes incertae sedis</taxon>
        <taxon>Botryosphaeriales</taxon>
        <taxon>Botryosphaeriaceae</taxon>
        <taxon>Macrophomina</taxon>
    </lineage>
</organism>
<dbReference type="OrthoDB" id="64893at2759"/>